<name>A0A0J0YQM8_9NEIS</name>
<evidence type="ECO:0000256" key="7">
    <source>
        <dbReference type="SAM" id="SignalP"/>
    </source>
</evidence>
<dbReference type="EMBL" id="JTDO01000013">
    <property type="protein sequence ID" value="KLT72419.1"/>
    <property type="molecule type" value="Genomic_DNA"/>
</dbReference>
<feature type="chain" id="PRO_5005246664" description="peptidylprolyl isomerase" evidence="7">
    <location>
        <begin position="23"/>
        <end position="253"/>
    </location>
</feature>
<feature type="signal peptide" evidence="7">
    <location>
        <begin position="1"/>
        <end position="22"/>
    </location>
</feature>
<dbReference type="PATRIC" id="fig|1470200.3.peg.621"/>
<comment type="similarity">
    <text evidence="2">Belongs to the PpiC/parvulin rotamase family.</text>
</comment>
<keyword evidence="5" id="KW-0697">Rotamase</keyword>
<dbReference type="Pfam" id="PF13145">
    <property type="entry name" value="Rotamase_2"/>
    <property type="match status" value="1"/>
</dbReference>
<dbReference type="EC" id="5.2.1.8" evidence="3"/>
<dbReference type="AlphaFoldDB" id="A0A0J0YQM8"/>
<evidence type="ECO:0000256" key="1">
    <source>
        <dbReference type="ARBA" id="ARBA00000971"/>
    </source>
</evidence>
<sequence>MKLKHSALSGALALVLAGVALAAQAPQIDSGRIDSMVNQVLKQVENNPKAAQQQDGKLIRENVIKQLQSFEILKNEAIKIGLDKDADIQNQLKNLEAEFYANQYIAHLERSTEVSEADIYRAYQEQTRMVQIQQVHFDSEAQAREAQALLLKGLSFEQLMQRYPNPEQDFKDFVSPQQLAPEIGQKVAQMTRGEVSRDPLMFNGKYYLLKVSADERNPNAPPYAEAKQQIEQQVKRQRVQEKITSILNANGLK</sequence>
<comment type="caution">
    <text evidence="9">The sequence shown here is derived from an EMBL/GenBank/DDBJ whole genome shotgun (WGS) entry which is preliminary data.</text>
</comment>
<proteinExistence type="inferred from homology"/>
<dbReference type="GO" id="GO:0003755">
    <property type="term" value="F:peptidyl-prolyl cis-trans isomerase activity"/>
    <property type="evidence" value="ECO:0007669"/>
    <property type="project" value="UniProtKB-KW"/>
</dbReference>
<dbReference type="InterPro" id="IPR050245">
    <property type="entry name" value="PrsA_foldase"/>
</dbReference>
<dbReference type="InterPro" id="IPR046357">
    <property type="entry name" value="PPIase_dom_sf"/>
</dbReference>
<dbReference type="RefSeq" id="WP_047761495.1">
    <property type="nucleotide sequence ID" value="NZ_CP091510.1"/>
</dbReference>
<accession>A0A0J0YQM8</accession>
<evidence type="ECO:0000256" key="2">
    <source>
        <dbReference type="ARBA" id="ARBA00007656"/>
    </source>
</evidence>
<evidence type="ECO:0000313" key="9">
    <source>
        <dbReference type="EMBL" id="KLT72419.1"/>
    </source>
</evidence>
<evidence type="ECO:0000256" key="6">
    <source>
        <dbReference type="ARBA" id="ARBA00023235"/>
    </source>
</evidence>
<dbReference type="PANTHER" id="PTHR47245:SF1">
    <property type="entry name" value="FOLDASE PROTEIN PRSA"/>
    <property type="match status" value="1"/>
</dbReference>
<protein>
    <recommendedName>
        <fullName evidence="3">peptidylprolyl isomerase</fullName>
        <ecNumber evidence="3">5.2.1.8</ecNumber>
    </recommendedName>
</protein>
<dbReference type="STRING" id="1470200.PL75_08470"/>
<dbReference type="Proteomes" id="UP000036027">
    <property type="component" value="Unassembled WGS sequence"/>
</dbReference>
<keyword evidence="4 7" id="KW-0732">Signal</keyword>
<keyword evidence="10" id="KW-1185">Reference proteome</keyword>
<comment type="catalytic activity">
    <reaction evidence="1">
        <text>[protein]-peptidylproline (omega=180) = [protein]-peptidylproline (omega=0)</text>
        <dbReference type="Rhea" id="RHEA:16237"/>
        <dbReference type="Rhea" id="RHEA-COMP:10747"/>
        <dbReference type="Rhea" id="RHEA-COMP:10748"/>
        <dbReference type="ChEBI" id="CHEBI:83833"/>
        <dbReference type="ChEBI" id="CHEBI:83834"/>
        <dbReference type="EC" id="5.2.1.8"/>
    </reaction>
</comment>
<reference evidence="9 10" key="1">
    <citation type="submission" date="2014-11" db="EMBL/GenBank/DDBJ databases">
        <title>Genome of a novel goose pathogen.</title>
        <authorList>
            <person name="Hansen C.M."/>
            <person name="Hueffer K."/>
            <person name="Choi S.C."/>
        </authorList>
    </citation>
    <scope>NUCLEOTIDE SEQUENCE [LARGE SCALE GENOMIC DNA]</scope>
    <source>
        <strain evidence="9 10">KH1503</strain>
    </source>
</reference>
<evidence type="ECO:0000256" key="3">
    <source>
        <dbReference type="ARBA" id="ARBA00013194"/>
    </source>
</evidence>
<evidence type="ECO:0000256" key="5">
    <source>
        <dbReference type="ARBA" id="ARBA00023110"/>
    </source>
</evidence>
<evidence type="ECO:0000256" key="4">
    <source>
        <dbReference type="ARBA" id="ARBA00022729"/>
    </source>
</evidence>
<dbReference type="SUPFAM" id="SSF54534">
    <property type="entry name" value="FKBP-like"/>
    <property type="match status" value="1"/>
</dbReference>
<organism evidence="9 10">
    <name type="scientific">Neisseria arctica</name>
    <dbReference type="NCBI Taxonomy" id="1470200"/>
    <lineage>
        <taxon>Bacteria</taxon>
        <taxon>Pseudomonadati</taxon>
        <taxon>Pseudomonadota</taxon>
        <taxon>Betaproteobacteria</taxon>
        <taxon>Neisseriales</taxon>
        <taxon>Neisseriaceae</taxon>
        <taxon>Neisseria</taxon>
    </lineage>
</organism>
<dbReference type="Gene3D" id="3.10.50.40">
    <property type="match status" value="1"/>
</dbReference>
<evidence type="ECO:0000313" key="10">
    <source>
        <dbReference type="Proteomes" id="UP000036027"/>
    </source>
</evidence>
<feature type="domain" description="PpiC" evidence="8">
    <location>
        <begin position="114"/>
        <end position="228"/>
    </location>
</feature>
<evidence type="ECO:0000259" key="8">
    <source>
        <dbReference type="Pfam" id="PF13145"/>
    </source>
</evidence>
<dbReference type="OrthoDB" id="8611511at2"/>
<dbReference type="PANTHER" id="PTHR47245">
    <property type="entry name" value="PEPTIDYLPROLYL ISOMERASE"/>
    <property type="match status" value="1"/>
</dbReference>
<keyword evidence="6 9" id="KW-0413">Isomerase</keyword>
<gene>
    <name evidence="9" type="ORF">PL75_08470</name>
</gene>
<dbReference type="InterPro" id="IPR000297">
    <property type="entry name" value="PPIase_PpiC"/>
</dbReference>